<feature type="transmembrane region" description="Helical" evidence="3">
    <location>
        <begin position="20"/>
        <end position="43"/>
    </location>
</feature>
<dbReference type="Proteomes" id="UP000305067">
    <property type="component" value="Unassembled WGS sequence"/>
</dbReference>
<comment type="subcellular location">
    <subcellularLocation>
        <location evidence="1">Membrane</location>
        <topology evidence="1">Multi-pass membrane protein</topology>
    </subcellularLocation>
</comment>
<evidence type="ECO:0000256" key="1">
    <source>
        <dbReference type="ARBA" id="ARBA00004141"/>
    </source>
</evidence>
<evidence type="ECO:0000256" key="2">
    <source>
        <dbReference type="ARBA" id="ARBA00006727"/>
    </source>
</evidence>
<dbReference type="GO" id="GO:0022857">
    <property type="term" value="F:transmembrane transporter activity"/>
    <property type="evidence" value="ECO:0007669"/>
    <property type="project" value="InterPro"/>
</dbReference>
<comment type="similarity">
    <text evidence="2">Belongs to the major facilitator superfamily. Monocarboxylate porter (TC 2.A.1.13) family.</text>
</comment>
<dbReference type="Gene3D" id="1.20.1250.20">
    <property type="entry name" value="MFS general substrate transporter like domains"/>
    <property type="match status" value="2"/>
</dbReference>
<dbReference type="AlphaFoldDB" id="A0A5C3Q7Q4"/>
<dbReference type="SUPFAM" id="SSF103473">
    <property type="entry name" value="MFS general substrate transporter"/>
    <property type="match status" value="1"/>
</dbReference>
<feature type="transmembrane region" description="Helical" evidence="3">
    <location>
        <begin position="97"/>
        <end position="117"/>
    </location>
</feature>
<feature type="transmembrane region" description="Helical" evidence="3">
    <location>
        <begin position="324"/>
        <end position="344"/>
    </location>
</feature>
<dbReference type="InterPro" id="IPR036259">
    <property type="entry name" value="MFS_trans_sf"/>
</dbReference>
<feature type="transmembrane region" description="Helical" evidence="3">
    <location>
        <begin position="123"/>
        <end position="142"/>
    </location>
</feature>
<evidence type="ECO:0000313" key="5">
    <source>
        <dbReference type="Proteomes" id="UP000305067"/>
    </source>
</evidence>
<dbReference type="InterPro" id="IPR050327">
    <property type="entry name" value="Proton-linked_MCT"/>
</dbReference>
<dbReference type="Pfam" id="PF07690">
    <property type="entry name" value="MFS_1"/>
    <property type="match status" value="1"/>
</dbReference>
<feature type="transmembrane region" description="Helical" evidence="3">
    <location>
        <begin position="297"/>
        <end position="318"/>
    </location>
</feature>
<gene>
    <name evidence="4" type="ORF">BDV98DRAFT_614190</name>
</gene>
<dbReference type="PANTHER" id="PTHR11360">
    <property type="entry name" value="MONOCARBOXYLATE TRANSPORTER"/>
    <property type="match status" value="1"/>
</dbReference>
<dbReference type="InterPro" id="IPR011701">
    <property type="entry name" value="MFS"/>
</dbReference>
<accession>A0A5C3Q7Q4</accession>
<sequence length="446" mass="47803">MSAETLAVNASSLPPVDEGFGAWSFLCAAFFVEAVVWGFPHAFGVFLDAYLQDEVYSTQPNAASLLPLIGNLAWGIMYCGGVVVQPLLARFPQYKRLNLLVGTLICFGSLYGASYVLQVRYLVILQGTLYAIGGSMVYAPCISYMPEWFVKKRGLANGVIFSGAAVGGAVFPLIISALLARYSVQKSLQILSFSMTAVLLPFLPFLKGRLPTTRVVGPGTRSAGSKAWLHDRLFWMGLAANTVQSLGHFVPMTWLPTFATELRVGPTKASVVLTVLNGAACVGQAAIGILSDRYDPWMLAIVNLGITCVATFLVWGVFSYSYTALLIYGLTYGIFAGGWSSLWTGFIGPVAKDDHILAATLLSYLLFSRGIGNIVSTQIITTIMPQNGNSTMAGGHVRPSKLGFDVADGRFKNMIMYVGTCFAVGSIIIVAGWAKGKWKRGGAIAS</sequence>
<proteinExistence type="inferred from homology"/>
<dbReference type="EMBL" id="ML178851">
    <property type="protein sequence ID" value="TFK97079.1"/>
    <property type="molecule type" value="Genomic_DNA"/>
</dbReference>
<name>A0A5C3Q7Q4_9AGAR</name>
<keyword evidence="5" id="KW-1185">Reference proteome</keyword>
<dbReference type="PANTHER" id="PTHR11360:SF287">
    <property type="entry name" value="MFS MONOCARBOXYLATE TRANSPORTER"/>
    <property type="match status" value="1"/>
</dbReference>
<feature type="transmembrane region" description="Helical" evidence="3">
    <location>
        <begin position="154"/>
        <end position="175"/>
    </location>
</feature>
<keyword evidence="3" id="KW-1133">Transmembrane helix</keyword>
<feature type="transmembrane region" description="Helical" evidence="3">
    <location>
        <begin position="414"/>
        <end position="434"/>
    </location>
</feature>
<feature type="transmembrane region" description="Helical" evidence="3">
    <location>
        <begin position="270"/>
        <end position="290"/>
    </location>
</feature>
<protein>
    <submittedName>
        <fullName evidence="4">MFS general substrate transporter</fullName>
    </submittedName>
</protein>
<evidence type="ECO:0000313" key="4">
    <source>
        <dbReference type="EMBL" id="TFK97079.1"/>
    </source>
</evidence>
<evidence type="ECO:0000256" key="3">
    <source>
        <dbReference type="SAM" id="Phobius"/>
    </source>
</evidence>
<dbReference type="OrthoDB" id="2213137at2759"/>
<organism evidence="4 5">
    <name type="scientific">Pterulicium gracile</name>
    <dbReference type="NCBI Taxonomy" id="1884261"/>
    <lineage>
        <taxon>Eukaryota</taxon>
        <taxon>Fungi</taxon>
        <taxon>Dikarya</taxon>
        <taxon>Basidiomycota</taxon>
        <taxon>Agaricomycotina</taxon>
        <taxon>Agaricomycetes</taxon>
        <taxon>Agaricomycetidae</taxon>
        <taxon>Agaricales</taxon>
        <taxon>Pleurotineae</taxon>
        <taxon>Pterulaceae</taxon>
        <taxon>Pterulicium</taxon>
    </lineage>
</organism>
<keyword evidence="3" id="KW-0812">Transmembrane</keyword>
<dbReference type="GO" id="GO:0016020">
    <property type="term" value="C:membrane"/>
    <property type="evidence" value="ECO:0007669"/>
    <property type="project" value="UniProtKB-SubCell"/>
</dbReference>
<feature type="transmembrane region" description="Helical" evidence="3">
    <location>
        <begin position="63"/>
        <end position="85"/>
    </location>
</feature>
<feature type="transmembrane region" description="Helical" evidence="3">
    <location>
        <begin position="187"/>
        <end position="206"/>
    </location>
</feature>
<reference evidence="4 5" key="1">
    <citation type="journal article" date="2019" name="Nat. Ecol. Evol.">
        <title>Megaphylogeny resolves global patterns of mushroom evolution.</title>
        <authorList>
            <person name="Varga T."/>
            <person name="Krizsan K."/>
            <person name="Foldi C."/>
            <person name="Dima B."/>
            <person name="Sanchez-Garcia M."/>
            <person name="Sanchez-Ramirez S."/>
            <person name="Szollosi G.J."/>
            <person name="Szarkandi J.G."/>
            <person name="Papp V."/>
            <person name="Albert L."/>
            <person name="Andreopoulos W."/>
            <person name="Angelini C."/>
            <person name="Antonin V."/>
            <person name="Barry K.W."/>
            <person name="Bougher N.L."/>
            <person name="Buchanan P."/>
            <person name="Buyck B."/>
            <person name="Bense V."/>
            <person name="Catcheside P."/>
            <person name="Chovatia M."/>
            <person name="Cooper J."/>
            <person name="Damon W."/>
            <person name="Desjardin D."/>
            <person name="Finy P."/>
            <person name="Geml J."/>
            <person name="Haridas S."/>
            <person name="Hughes K."/>
            <person name="Justo A."/>
            <person name="Karasinski D."/>
            <person name="Kautmanova I."/>
            <person name="Kiss B."/>
            <person name="Kocsube S."/>
            <person name="Kotiranta H."/>
            <person name="LaButti K.M."/>
            <person name="Lechner B.E."/>
            <person name="Liimatainen K."/>
            <person name="Lipzen A."/>
            <person name="Lukacs Z."/>
            <person name="Mihaltcheva S."/>
            <person name="Morgado L.N."/>
            <person name="Niskanen T."/>
            <person name="Noordeloos M.E."/>
            <person name="Ohm R.A."/>
            <person name="Ortiz-Santana B."/>
            <person name="Ovrebo C."/>
            <person name="Racz N."/>
            <person name="Riley R."/>
            <person name="Savchenko A."/>
            <person name="Shiryaev A."/>
            <person name="Soop K."/>
            <person name="Spirin V."/>
            <person name="Szebenyi C."/>
            <person name="Tomsovsky M."/>
            <person name="Tulloss R.E."/>
            <person name="Uehling J."/>
            <person name="Grigoriev I.V."/>
            <person name="Vagvolgyi C."/>
            <person name="Papp T."/>
            <person name="Martin F.M."/>
            <person name="Miettinen O."/>
            <person name="Hibbett D.S."/>
            <person name="Nagy L.G."/>
        </authorList>
    </citation>
    <scope>NUCLEOTIDE SEQUENCE [LARGE SCALE GENOMIC DNA]</scope>
    <source>
        <strain evidence="4 5">CBS 309.79</strain>
    </source>
</reference>
<keyword evidence="3" id="KW-0472">Membrane</keyword>